<organism evidence="7 8">
    <name type="scientific">Acidiluteibacter ferrifornacis</name>
    <dbReference type="NCBI Taxonomy" id="2692424"/>
    <lineage>
        <taxon>Bacteria</taxon>
        <taxon>Pseudomonadati</taxon>
        <taxon>Bacteroidota</taxon>
        <taxon>Flavobacteriia</taxon>
        <taxon>Flavobacteriales</taxon>
        <taxon>Cryomorphaceae</taxon>
        <taxon>Acidiluteibacter</taxon>
    </lineage>
</organism>
<feature type="transmembrane region" description="Helical" evidence="6">
    <location>
        <begin position="41"/>
        <end position="63"/>
    </location>
</feature>
<evidence type="ECO:0000313" key="8">
    <source>
        <dbReference type="Proteomes" id="UP000470771"/>
    </source>
</evidence>
<feature type="transmembrane region" description="Helical" evidence="6">
    <location>
        <begin position="278"/>
        <end position="303"/>
    </location>
</feature>
<dbReference type="AlphaFoldDB" id="A0A6N9NM97"/>
<feature type="transmembrane region" description="Helical" evidence="6">
    <location>
        <begin position="75"/>
        <end position="94"/>
    </location>
</feature>
<keyword evidence="5 6" id="KW-0472">Membrane</keyword>
<dbReference type="GO" id="GO:0005886">
    <property type="term" value="C:plasma membrane"/>
    <property type="evidence" value="ECO:0007669"/>
    <property type="project" value="UniProtKB-SubCell"/>
</dbReference>
<sequence length="422" mass="47286">MLKKTLGTFGAKLIGAILNFFIIILLSQFLGPEGKGEASLILTSIAMVLIVGNLVGGAPLVYLTPRKSIFQLIQIAYSWIVIIAILCYFLVFNFNLGIEPSWAKHIALLSLIEGLTAVNLAILIGKEKISWNNFTSILKSLFLFGFLIYGFWIAQINDLSTYLNGLYVSFSFGLLLSSYFAFQFIEFKTPDKLGELFKTLFKNGLLNQTSYILQFLSFRISYYIISTKLGDSELGIYSNAISIAESIWLISRSIALVQFSRIVNSDNLESNQKLTIQLFKFTFILTLFALIPLNLLPASFYALLFGEEFSSIKPIILFVSPGILAFNLFLIFGHYFSGIEKFKALTFVSLIGFIITLLTTLYLVELSGTKGVALATSISLIATTIIIGYKFKVSTHTPWRNFLIDQKDFKSIKLMIKQLTIK</sequence>
<gene>
    <name evidence="7" type="ORF">GQN54_08920</name>
</gene>
<dbReference type="Proteomes" id="UP000470771">
    <property type="component" value="Unassembled WGS sequence"/>
</dbReference>
<dbReference type="PANTHER" id="PTHR30250">
    <property type="entry name" value="PST FAMILY PREDICTED COLANIC ACID TRANSPORTER"/>
    <property type="match status" value="1"/>
</dbReference>
<evidence type="ECO:0000256" key="4">
    <source>
        <dbReference type="ARBA" id="ARBA00022989"/>
    </source>
</evidence>
<feature type="transmembrane region" description="Helical" evidence="6">
    <location>
        <begin position="166"/>
        <end position="185"/>
    </location>
</feature>
<proteinExistence type="predicted"/>
<protein>
    <submittedName>
        <fullName evidence="7">Uncharacterized protein</fullName>
    </submittedName>
</protein>
<dbReference type="InterPro" id="IPR050833">
    <property type="entry name" value="Poly_Biosynth_Transport"/>
</dbReference>
<evidence type="ECO:0000256" key="5">
    <source>
        <dbReference type="ARBA" id="ARBA00023136"/>
    </source>
</evidence>
<feature type="transmembrane region" description="Helical" evidence="6">
    <location>
        <begin position="9"/>
        <end position="29"/>
    </location>
</feature>
<feature type="transmembrane region" description="Helical" evidence="6">
    <location>
        <begin position="106"/>
        <end position="125"/>
    </location>
</feature>
<keyword evidence="3 6" id="KW-0812">Transmembrane</keyword>
<evidence type="ECO:0000256" key="2">
    <source>
        <dbReference type="ARBA" id="ARBA00022475"/>
    </source>
</evidence>
<feature type="transmembrane region" description="Helical" evidence="6">
    <location>
        <begin position="315"/>
        <end position="337"/>
    </location>
</feature>
<keyword evidence="8" id="KW-1185">Reference proteome</keyword>
<name>A0A6N9NM97_9FLAO</name>
<feature type="transmembrane region" description="Helical" evidence="6">
    <location>
        <begin position="137"/>
        <end position="154"/>
    </location>
</feature>
<feature type="transmembrane region" description="Helical" evidence="6">
    <location>
        <begin position="370"/>
        <end position="391"/>
    </location>
</feature>
<evidence type="ECO:0000256" key="6">
    <source>
        <dbReference type="SAM" id="Phobius"/>
    </source>
</evidence>
<comment type="caution">
    <text evidence="7">The sequence shown here is derived from an EMBL/GenBank/DDBJ whole genome shotgun (WGS) entry which is preliminary data.</text>
</comment>
<dbReference type="PANTHER" id="PTHR30250:SF11">
    <property type="entry name" value="O-ANTIGEN TRANSPORTER-RELATED"/>
    <property type="match status" value="1"/>
</dbReference>
<reference evidence="7 8" key="1">
    <citation type="submission" date="2019-12" db="EMBL/GenBank/DDBJ databases">
        <authorList>
            <person name="Zhao J."/>
        </authorList>
    </citation>
    <scope>NUCLEOTIDE SEQUENCE [LARGE SCALE GENOMIC DNA]</scope>
    <source>
        <strain evidence="7 8">S-15</strain>
    </source>
</reference>
<dbReference type="RefSeq" id="WP_160633196.1">
    <property type="nucleotide sequence ID" value="NZ_WWNE01000007.1"/>
</dbReference>
<evidence type="ECO:0000256" key="1">
    <source>
        <dbReference type="ARBA" id="ARBA00004651"/>
    </source>
</evidence>
<comment type="subcellular location">
    <subcellularLocation>
        <location evidence="1">Cell membrane</location>
        <topology evidence="1">Multi-pass membrane protein</topology>
    </subcellularLocation>
</comment>
<accession>A0A6N9NM97</accession>
<evidence type="ECO:0000313" key="7">
    <source>
        <dbReference type="EMBL" id="NBG66237.1"/>
    </source>
</evidence>
<keyword evidence="4 6" id="KW-1133">Transmembrane helix</keyword>
<evidence type="ECO:0000256" key="3">
    <source>
        <dbReference type="ARBA" id="ARBA00022692"/>
    </source>
</evidence>
<feature type="transmembrane region" description="Helical" evidence="6">
    <location>
        <begin position="344"/>
        <end position="364"/>
    </location>
</feature>
<keyword evidence="2" id="KW-1003">Cell membrane</keyword>
<dbReference type="EMBL" id="WWNE01000007">
    <property type="protein sequence ID" value="NBG66237.1"/>
    <property type="molecule type" value="Genomic_DNA"/>
</dbReference>